<dbReference type="Proteomes" id="UP001202289">
    <property type="component" value="Unassembled WGS sequence"/>
</dbReference>
<sequence>MSSNNKMNRNTLPEIQLTSPAFKHEAYDIYKELRASHPVYQVYPNAWLITRYEDAASLLKDERLLKNAENVFSKEEWATTFTLKNGEFLRKHMLNSDPPDHSRLRFLVQKAFTPQMIIQLKDNIQSVADTLLEKVEHQHTINLVNDYAFPLPIIVISEMLGIPQEDRDKFRVWSHAVIDSPETPEAMQEVDEKLGEFVDYLRYLVEKKRENPSGNLVSALIQAESEGTRLSAHELHSMIMLLIVAGHETTVNLITNMTLALLEHPDQLQLLRKNPDLIDSAIEESLRFYSPVEITTMRWASESFILHGQNVQPQDEVIISLASANRDEKVFPNADRFDITRKNNRHIAFGHGIHFCLGAPLARLEAKIAIPTLLHRMPDLKFKGKREELKWSGSYLMRSLEELPLSF</sequence>
<evidence type="ECO:0000313" key="1">
    <source>
        <dbReference type="EMBL" id="MCM3737847.1"/>
    </source>
</evidence>
<protein>
    <submittedName>
        <fullName evidence="1">Cytochrome P450</fullName>
    </submittedName>
</protein>
<organism evidence="1 2">
    <name type="scientific">Bacillus cytotoxicus</name>
    <dbReference type="NCBI Taxonomy" id="580165"/>
    <lineage>
        <taxon>Bacteria</taxon>
        <taxon>Bacillati</taxon>
        <taxon>Bacillota</taxon>
        <taxon>Bacilli</taxon>
        <taxon>Bacillales</taxon>
        <taxon>Bacillaceae</taxon>
        <taxon>Bacillus</taxon>
        <taxon>Bacillus cereus group</taxon>
    </lineage>
</organism>
<accession>A0ACC6ACT1</accession>
<keyword evidence="2" id="KW-1185">Reference proteome</keyword>
<comment type="caution">
    <text evidence="1">The sequence shown here is derived from an EMBL/GenBank/DDBJ whole genome shotgun (WGS) entry which is preliminary data.</text>
</comment>
<evidence type="ECO:0000313" key="2">
    <source>
        <dbReference type="Proteomes" id="UP001202289"/>
    </source>
</evidence>
<dbReference type="EMBL" id="JAMBOP010000030">
    <property type="protein sequence ID" value="MCM3737847.1"/>
    <property type="molecule type" value="Genomic_DNA"/>
</dbReference>
<proteinExistence type="predicted"/>
<name>A0ACC6ACT1_9BACI</name>
<reference evidence="1" key="1">
    <citation type="submission" date="2022-05" db="EMBL/GenBank/DDBJ databases">
        <title>Comparative Genomics of Spacecraft Associated Microbes.</title>
        <authorList>
            <person name="Tran M.T."/>
            <person name="Wright A."/>
            <person name="Seuylemezian A."/>
            <person name="Eisen J."/>
            <person name="Coil D."/>
        </authorList>
    </citation>
    <scope>NUCLEOTIDE SEQUENCE</scope>
    <source>
        <strain evidence="1">FAIRING 10M-2.2</strain>
    </source>
</reference>
<gene>
    <name evidence="1" type="ORF">M3215_19165</name>
</gene>